<dbReference type="AlphaFoldDB" id="A0A099ZTV4"/>
<proteinExistence type="inferred from homology"/>
<evidence type="ECO:0000259" key="16">
    <source>
        <dbReference type="Pfam" id="PF00487"/>
    </source>
</evidence>
<evidence type="ECO:0000256" key="2">
    <source>
        <dbReference type="ARBA" id="ARBA00004141"/>
    </source>
</evidence>
<keyword evidence="11" id="KW-0443">Lipid metabolism</keyword>
<name>A0A099ZTV4_TINGU</name>
<accession>A0A099ZTV4</accession>
<feature type="transmembrane region" description="Helical" evidence="15">
    <location>
        <begin position="210"/>
        <end position="230"/>
    </location>
</feature>
<evidence type="ECO:0000256" key="3">
    <source>
        <dbReference type="ARBA" id="ARBA00009295"/>
    </source>
</evidence>
<keyword evidence="8 15" id="KW-1133">Transmembrane helix</keyword>
<protein>
    <submittedName>
        <fullName evidence="17">Stearoyl-CoA desaturase 5</fullName>
    </submittedName>
</protein>
<dbReference type="PANTHER" id="PTHR11351:SF100">
    <property type="entry name" value="STEAROYL-COA DESATURASE 5"/>
    <property type="match status" value="1"/>
</dbReference>
<dbReference type="GO" id="GO:0006636">
    <property type="term" value="P:unsaturated fatty acid biosynthetic process"/>
    <property type="evidence" value="ECO:0007669"/>
    <property type="project" value="TreeGrafter"/>
</dbReference>
<evidence type="ECO:0000256" key="14">
    <source>
        <dbReference type="RuleBase" id="RU000581"/>
    </source>
</evidence>
<evidence type="ECO:0000256" key="4">
    <source>
        <dbReference type="ARBA" id="ARBA00022516"/>
    </source>
</evidence>
<comment type="subcellular location">
    <subcellularLocation>
        <location evidence="2">Membrane</location>
        <topology evidence="2">Multi-pass membrane protein</topology>
    </subcellularLocation>
</comment>
<keyword evidence="18" id="KW-1185">Reference proteome</keyword>
<keyword evidence="6" id="KW-0479">Metal-binding</keyword>
<feature type="transmembrane region" description="Helical" evidence="15">
    <location>
        <begin position="114"/>
        <end position="135"/>
    </location>
</feature>
<dbReference type="Pfam" id="PF00487">
    <property type="entry name" value="FA_desaturase"/>
    <property type="match status" value="1"/>
</dbReference>
<evidence type="ECO:0000256" key="12">
    <source>
        <dbReference type="ARBA" id="ARBA00023136"/>
    </source>
</evidence>
<dbReference type="EMBL" id="KL897256">
    <property type="protein sequence ID" value="KGL84230.1"/>
    <property type="molecule type" value="Genomic_DNA"/>
</dbReference>
<dbReference type="STRING" id="94827.A0A099ZTV4"/>
<evidence type="ECO:0000256" key="5">
    <source>
        <dbReference type="ARBA" id="ARBA00022692"/>
    </source>
</evidence>
<comment type="cofactor">
    <cofactor evidence="1 14">
        <name>Fe(2+)</name>
        <dbReference type="ChEBI" id="CHEBI:29033"/>
    </cofactor>
</comment>
<comment type="domain">
    <text evidence="14">The histidine box domains are involved in binding the catalytic metal ions.</text>
</comment>
<evidence type="ECO:0000256" key="9">
    <source>
        <dbReference type="ARBA" id="ARBA00023002"/>
    </source>
</evidence>
<dbReference type="Proteomes" id="UP000053641">
    <property type="component" value="Unassembled WGS sequence"/>
</dbReference>
<feature type="non-terminal residue" evidence="17">
    <location>
        <position position="252"/>
    </location>
</feature>
<evidence type="ECO:0000313" key="18">
    <source>
        <dbReference type="Proteomes" id="UP000053641"/>
    </source>
</evidence>
<keyword evidence="4 14" id="KW-0444">Lipid biosynthesis</keyword>
<keyword evidence="13 14" id="KW-0275">Fatty acid biosynthesis</keyword>
<dbReference type="PRINTS" id="PR00075">
    <property type="entry name" value="FACDDSATRASE"/>
</dbReference>
<dbReference type="InterPro" id="IPR015876">
    <property type="entry name" value="Acyl-CoA_DS"/>
</dbReference>
<comment type="similarity">
    <text evidence="3 14">Belongs to the fatty acid desaturase type 1 family.</text>
</comment>
<dbReference type="GO" id="GO:0005789">
    <property type="term" value="C:endoplasmic reticulum membrane"/>
    <property type="evidence" value="ECO:0007669"/>
    <property type="project" value="TreeGrafter"/>
</dbReference>
<organism evidence="17 18">
    <name type="scientific">Tinamus guttatus</name>
    <name type="common">White-throated tinamou</name>
    <dbReference type="NCBI Taxonomy" id="94827"/>
    <lineage>
        <taxon>Eukaryota</taxon>
        <taxon>Metazoa</taxon>
        <taxon>Chordata</taxon>
        <taxon>Craniata</taxon>
        <taxon>Vertebrata</taxon>
        <taxon>Euteleostomi</taxon>
        <taxon>Archelosauria</taxon>
        <taxon>Archosauria</taxon>
        <taxon>Dinosauria</taxon>
        <taxon>Saurischia</taxon>
        <taxon>Theropoda</taxon>
        <taxon>Coelurosauria</taxon>
        <taxon>Aves</taxon>
        <taxon>Palaeognathae</taxon>
        <taxon>Tinamiformes</taxon>
        <taxon>Tinamidae</taxon>
        <taxon>Tinamus</taxon>
    </lineage>
</organism>
<evidence type="ECO:0000256" key="8">
    <source>
        <dbReference type="ARBA" id="ARBA00022989"/>
    </source>
</evidence>
<dbReference type="PROSITE" id="PS00476">
    <property type="entry name" value="FATTY_ACID_DESATUR_1"/>
    <property type="match status" value="1"/>
</dbReference>
<keyword evidence="5 14" id="KW-0812">Transmembrane</keyword>
<dbReference type="CDD" id="cd03505">
    <property type="entry name" value="Delta9-FADS-like"/>
    <property type="match status" value="1"/>
</dbReference>
<keyword evidence="7" id="KW-0276">Fatty acid metabolism</keyword>
<feature type="domain" description="Fatty acid desaturase" evidence="16">
    <location>
        <begin position="6"/>
        <end position="202"/>
    </location>
</feature>
<dbReference type="GO" id="GO:0004768">
    <property type="term" value="F:stearoyl-CoA 9-desaturase activity"/>
    <property type="evidence" value="ECO:0007669"/>
    <property type="project" value="TreeGrafter"/>
</dbReference>
<evidence type="ECO:0000256" key="7">
    <source>
        <dbReference type="ARBA" id="ARBA00022832"/>
    </source>
</evidence>
<evidence type="ECO:0000256" key="15">
    <source>
        <dbReference type="SAM" id="Phobius"/>
    </source>
</evidence>
<gene>
    <name evidence="17" type="ORF">N309_04166</name>
</gene>
<evidence type="ECO:0000256" key="6">
    <source>
        <dbReference type="ARBA" id="ARBA00022723"/>
    </source>
</evidence>
<dbReference type="PANTHER" id="PTHR11351">
    <property type="entry name" value="ACYL-COA DESATURASE"/>
    <property type="match status" value="1"/>
</dbReference>
<evidence type="ECO:0000256" key="11">
    <source>
        <dbReference type="ARBA" id="ARBA00023098"/>
    </source>
</evidence>
<keyword evidence="9 14" id="KW-0560">Oxidoreductase</keyword>
<dbReference type="InterPro" id="IPR005804">
    <property type="entry name" value="FA_desaturase_dom"/>
</dbReference>
<sequence length="252" mass="29436">AYFYFLLSGLGVTAGAHRLWSHRSYKAKLPLRIFLAVANSMAFQNDIYEWSRDHRVHHKYTETDADPHNALRGFFFSHVGWLLVRKHPDVIEKGRKLDLTDLLDDPVVRIQRKYYKLSVVLMCFVFPALVPWYVWGESLWNAYFLASILRYAVSLNTTWSINSVAHMYGKRPYNKTINPRDNILTVMGTLGEGYHNYHHTFPFDYSASELGLKFNLATWFIDFMFWLGLVTDRKRAPKEMVQARKEKTGDGS</sequence>
<evidence type="ECO:0000256" key="10">
    <source>
        <dbReference type="ARBA" id="ARBA00023004"/>
    </source>
</evidence>
<evidence type="ECO:0000313" key="17">
    <source>
        <dbReference type="EMBL" id="KGL84230.1"/>
    </source>
</evidence>
<evidence type="ECO:0000256" key="13">
    <source>
        <dbReference type="ARBA" id="ARBA00023160"/>
    </source>
</evidence>
<dbReference type="InterPro" id="IPR001522">
    <property type="entry name" value="FADS-1_CS"/>
</dbReference>
<feature type="non-terminal residue" evidence="17">
    <location>
        <position position="1"/>
    </location>
</feature>
<keyword evidence="10" id="KW-0408">Iron</keyword>
<dbReference type="GO" id="GO:0005506">
    <property type="term" value="F:iron ion binding"/>
    <property type="evidence" value="ECO:0007669"/>
    <property type="project" value="TreeGrafter"/>
</dbReference>
<reference evidence="17 18" key="1">
    <citation type="submission" date="2014-06" db="EMBL/GenBank/DDBJ databases">
        <title>Genome evolution of avian class.</title>
        <authorList>
            <person name="Zhang G."/>
            <person name="Li C."/>
        </authorList>
    </citation>
    <scope>NUCLEOTIDE SEQUENCE [LARGE SCALE GENOMIC DNA]</scope>
    <source>
        <strain evidence="17">BGI_N309</strain>
    </source>
</reference>
<evidence type="ECO:0000256" key="1">
    <source>
        <dbReference type="ARBA" id="ARBA00001954"/>
    </source>
</evidence>
<keyword evidence="12 15" id="KW-0472">Membrane</keyword>